<evidence type="ECO:0000313" key="4">
    <source>
        <dbReference type="EMBL" id="KDQ56379.1"/>
    </source>
</evidence>
<feature type="repeat" description="WD" evidence="2">
    <location>
        <begin position="876"/>
        <end position="908"/>
    </location>
</feature>
<dbReference type="Pfam" id="PF24883">
    <property type="entry name" value="NPHP3_N"/>
    <property type="match status" value="1"/>
</dbReference>
<dbReference type="InterPro" id="IPR015943">
    <property type="entry name" value="WD40/YVTN_repeat-like_dom_sf"/>
</dbReference>
<feature type="repeat" description="WD" evidence="2">
    <location>
        <begin position="620"/>
        <end position="654"/>
    </location>
</feature>
<reference evidence="5" key="1">
    <citation type="journal article" date="2014" name="Proc. Natl. Acad. Sci. U.S.A.">
        <title>Extensive sampling of basidiomycete genomes demonstrates inadequacy of the white-rot/brown-rot paradigm for wood decay fungi.</title>
        <authorList>
            <person name="Riley R."/>
            <person name="Salamov A.A."/>
            <person name="Brown D.W."/>
            <person name="Nagy L.G."/>
            <person name="Floudas D."/>
            <person name="Held B.W."/>
            <person name="Levasseur A."/>
            <person name="Lombard V."/>
            <person name="Morin E."/>
            <person name="Otillar R."/>
            <person name="Lindquist E.A."/>
            <person name="Sun H."/>
            <person name="LaButti K.M."/>
            <person name="Schmutz J."/>
            <person name="Jabbour D."/>
            <person name="Luo H."/>
            <person name="Baker S.E."/>
            <person name="Pisabarro A.G."/>
            <person name="Walton J.D."/>
            <person name="Blanchette R.A."/>
            <person name="Henrissat B."/>
            <person name="Martin F."/>
            <person name="Cullen D."/>
            <person name="Hibbett D.S."/>
            <person name="Grigoriev I.V."/>
        </authorList>
    </citation>
    <scope>NUCLEOTIDE SEQUENCE [LARGE SCALE GENOMIC DNA]</scope>
    <source>
        <strain evidence="5">MUCL 33604</strain>
    </source>
</reference>
<gene>
    <name evidence="4" type="ORF">JAAARDRAFT_310452</name>
</gene>
<accession>A0A067PNK7</accession>
<feature type="repeat" description="WD" evidence="2">
    <location>
        <begin position="833"/>
        <end position="874"/>
    </location>
</feature>
<dbReference type="InterPro" id="IPR001680">
    <property type="entry name" value="WD40_rpt"/>
</dbReference>
<organism evidence="4 5">
    <name type="scientific">Jaapia argillacea MUCL 33604</name>
    <dbReference type="NCBI Taxonomy" id="933084"/>
    <lineage>
        <taxon>Eukaryota</taxon>
        <taxon>Fungi</taxon>
        <taxon>Dikarya</taxon>
        <taxon>Basidiomycota</taxon>
        <taxon>Agaricomycotina</taxon>
        <taxon>Agaricomycetes</taxon>
        <taxon>Agaricomycetidae</taxon>
        <taxon>Jaapiales</taxon>
        <taxon>Jaapiaceae</taxon>
        <taxon>Jaapia</taxon>
    </lineage>
</organism>
<feature type="domain" description="Nephrocystin 3-like N-terminal" evidence="3">
    <location>
        <begin position="56"/>
        <end position="218"/>
    </location>
</feature>
<dbReference type="Proteomes" id="UP000027265">
    <property type="component" value="Unassembled WGS sequence"/>
</dbReference>
<name>A0A067PNK7_9AGAM</name>
<feature type="repeat" description="WD" evidence="2">
    <location>
        <begin position="793"/>
        <end position="832"/>
    </location>
</feature>
<dbReference type="SUPFAM" id="SSF52540">
    <property type="entry name" value="P-loop containing nucleoside triphosphate hydrolases"/>
    <property type="match status" value="1"/>
</dbReference>
<dbReference type="SMART" id="SM00320">
    <property type="entry name" value="WD40"/>
    <property type="match status" value="4"/>
</dbReference>
<protein>
    <recommendedName>
        <fullName evidence="3">Nephrocystin 3-like N-terminal domain-containing protein</fullName>
    </recommendedName>
</protein>
<keyword evidence="1" id="KW-0677">Repeat</keyword>
<dbReference type="PANTHER" id="PTHR10039">
    <property type="entry name" value="AMELOGENIN"/>
    <property type="match status" value="1"/>
</dbReference>
<sequence>MFVSRVTLAITSRMKEEVEELNDAVNLERLPRAFKAQYDHVDSPHCLENTRAGVLQEIQGWIDNKDAKGQMFWLSGEVGTGKTTIALTVAQILASNDKILSASFFCSSRLSAAERDMDMIFPTLAYLLAEHDRRFRLRFFEVVKSREFRGALLYEQLKRLIIDPLLSIQAEGRSQRPTFFVIDALDECDDRTTPKRILQALHQCIPLIPSLKVFISGRPIPSFEQTYKRDCDEVLYLHDVEPHIRNSDIRVFISNQLRQAAEIRKLPDSWPSSDYIEKLVKMAGGLFIFASTVCMYIQNYRGDPEYCLREVVDLSARPGGWRRVLDGLYKQVLRDAANELVDSRRALCRTVLGTIILLQTPLTIEDLCELRGLRAGDLRGLLMDFRPVLIVPERGDQPILAIHTSFRDFLMDQTRAPPECYICPERLHKEILVRLLGCMQALKPDICDIGRYKFDAEVQNLALRPAETISGLLAYACRHWADHLALVQYDAKQDSDLLQALDQFCGTKLLNWIETLSLLGDLRTCVSSLNKARAWHSKTVGTKLDYKDVMDDAYRAVLEFYPAVKECPAQTYFSFLLFSPTESLLRKLYPETISGGVHVLHGAERVWSRCLRTIDVPHEVHAVSISPNSEQILSRSYEGTLNLWDGPTGELKLRLGDEGDSGEKSHFAGFLSDQKLFGEMGRRWDQTMYVWCAETGLVERTVSHSAPSDYDDDIWLSRLELRRLISRSSNSMLCWPAILDLNIGEVKCELRDSELYSPETSTLSPDGKYAAIGTKYRGVIVWNAVTGDIHGIFTGPTGWVLSVSFSPDSQLVAASDNIIRVWEVASGNLITSLRGHAAQVNTVRFSLDGQYIVSGSNDKTIKFWRFERQQDFEPYAGGHSEWIECIDYAEDGSLVATGSWDGTILLWDPKTGLPRAPLGRSGCAVRQVYFVGQGQSLISMSTPHGGFTYVWDKWDLVSGTPQSLFRTSRRLRGLVPTMPLELGNHSNPREQPGMIYLEEVTMETSGNSEGSVEGRVARTHPIPIQQSRANTSEFRLHEGWVLNPQGRPLCWVPPVYRGKYAVHGRVMALGGGNGKVLFLGFD</sequence>
<evidence type="ECO:0000313" key="5">
    <source>
        <dbReference type="Proteomes" id="UP000027265"/>
    </source>
</evidence>
<dbReference type="HOGENOM" id="CLU_000288_6_0_1"/>
<dbReference type="CDD" id="cd00200">
    <property type="entry name" value="WD40"/>
    <property type="match status" value="1"/>
</dbReference>
<dbReference type="PANTHER" id="PTHR10039:SF17">
    <property type="entry name" value="FUNGAL STAND N-TERMINAL GOODBYE DOMAIN-CONTAINING PROTEIN-RELATED"/>
    <property type="match status" value="1"/>
</dbReference>
<dbReference type="PROSITE" id="PS50294">
    <property type="entry name" value="WD_REPEATS_REGION"/>
    <property type="match status" value="2"/>
</dbReference>
<dbReference type="InterPro" id="IPR027417">
    <property type="entry name" value="P-loop_NTPase"/>
</dbReference>
<keyword evidence="5" id="KW-1185">Reference proteome</keyword>
<dbReference type="InterPro" id="IPR011047">
    <property type="entry name" value="Quinoprotein_ADH-like_sf"/>
</dbReference>
<dbReference type="AlphaFoldDB" id="A0A067PNK7"/>
<dbReference type="STRING" id="933084.A0A067PNK7"/>
<dbReference type="Gene3D" id="3.40.50.300">
    <property type="entry name" value="P-loop containing nucleotide triphosphate hydrolases"/>
    <property type="match status" value="1"/>
</dbReference>
<dbReference type="Gene3D" id="2.130.10.10">
    <property type="entry name" value="YVTN repeat-like/Quinoprotein amine dehydrogenase"/>
    <property type="match status" value="2"/>
</dbReference>
<dbReference type="Pfam" id="PF00400">
    <property type="entry name" value="WD40"/>
    <property type="match status" value="4"/>
</dbReference>
<evidence type="ECO:0000256" key="2">
    <source>
        <dbReference type="PROSITE-ProRule" id="PRU00221"/>
    </source>
</evidence>
<dbReference type="PROSITE" id="PS50082">
    <property type="entry name" value="WD_REPEATS_2"/>
    <property type="match status" value="4"/>
</dbReference>
<dbReference type="EMBL" id="KL197722">
    <property type="protein sequence ID" value="KDQ56379.1"/>
    <property type="molecule type" value="Genomic_DNA"/>
</dbReference>
<dbReference type="InParanoid" id="A0A067PNK7"/>
<evidence type="ECO:0000256" key="1">
    <source>
        <dbReference type="ARBA" id="ARBA00022737"/>
    </source>
</evidence>
<proteinExistence type="predicted"/>
<dbReference type="InterPro" id="IPR056884">
    <property type="entry name" value="NPHP3-like_N"/>
</dbReference>
<keyword evidence="2" id="KW-0853">WD repeat</keyword>
<dbReference type="OrthoDB" id="3027122at2759"/>
<dbReference type="SUPFAM" id="SSF50998">
    <property type="entry name" value="Quinoprotein alcohol dehydrogenase-like"/>
    <property type="match status" value="1"/>
</dbReference>
<evidence type="ECO:0000259" key="3">
    <source>
        <dbReference type="Pfam" id="PF24883"/>
    </source>
</evidence>